<evidence type="ECO:0000256" key="5">
    <source>
        <dbReference type="ARBA" id="ARBA00023235"/>
    </source>
</evidence>
<dbReference type="PROSITE" id="PS00923">
    <property type="entry name" value="ASP_GLU_RACEMASE_1"/>
    <property type="match status" value="1"/>
</dbReference>
<proteinExistence type="inferred from homology"/>
<feature type="binding site" evidence="7">
    <location>
        <begin position="13"/>
        <end position="14"/>
    </location>
    <ligand>
        <name>substrate</name>
    </ligand>
</feature>
<evidence type="ECO:0000256" key="4">
    <source>
        <dbReference type="ARBA" id="ARBA00022984"/>
    </source>
</evidence>
<dbReference type="Proteomes" id="UP001368618">
    <property type="component" value="Chromosome"/>
</dbReference>
<keyword evidence="6 7" id="KW-0961">Cell wall biogenesis/degradation</keyword>
<keyword evidence="9" id="KW-1185">Reference proteome</keyword>
<feature type="binding site" evidence="7">
    <location>
        <begin position="188"/>
        <end position="189"/>
    </location>
    <ligand>
        <name>substrate</name>
    </ligand>
</feature>
<evidence type="ECO:0000256" key="7">
    <source>
        <dbReference type="HAMAP-Rule" id="MF_00258"/>
    </source>
</evidence>
<dbReference type="EMBL" id="CP135137">
    <property type="protein sequence ID" value="WWR11527.1"/>
    <property type="molecule type" value="Genomic_DNA"/>
</dbReference>
<comment type="pathway">
    <text evidence="7">Cell wall biogenesis; peptidoglycan biosynthesis.</text>
</comment>
<dbReference type="Gene3D" id="3.40.50.1860">
    <property type="match status" value="2"/>
</dbReference>
<comment type="catalytic activity">
    <reaction evidence="1 7">
        <text>L-glutamate = D-glutamate</text>
        <dbReference type="Rhea" id="RHEA:12813"/>
        <dbReference type="ChEBI" id="CHEBI:29985"/>
        <dbReference type="ChEBI" id="CHEBI:29986"/>
        <dbReference type="EC" id="5.1.1.3"/>
    </reaction>
</comment>
<organism evidence="8 9">
    <name type="scientific">Candidatus Legionella polyplacis</name>
    <dbReference type="NCBI Taxonomy" id="2005262"/>
    <lineage>
        <taxon>Bacteria</taxon>
        <taxon>Pseudomonadati</taxon>
        <taxon>Pseudomonadota</taxon>
        <taxon>Gammaproteobacteria</taxon>
        <taxon>Legionellales</taxon>
        <taxon>Legionellaceae</taxon>
        <taxon>Legionella</taxon>
    </lineage>
</organism>
<evidence type="ECO:0000256" key="2">
    <source>
        <dbReference type="ARBA" id="ARBA00013090"/>
    </source>
</evidence>
<evidence type="ECO:0000256" key="6">
    <source>
        <dbReference type="ARBA" id="ARBA00023316"/>
    </source>
</evidence>
<dbReference type="RefSeq" id="WP_338516097.1">
    <property type="nucleotide sequence ID" value="NZ_CP135137.1"/>
</dbReference>
<dbReference type="PANTHER" id="PTHR21198">
    <property type="entry name" value="GLUTAMATE RACEMASE"/>
    <property type="match status" value="1"/>
</dbReference>
<dbReference type="InterPro" id="IPR001920">
    <property type="entry name" value="Asp/Glu_race"/>
</dbReference>
<dbReference type="NCBIfam" id="TIGR00067">
    <property type="entry name" value="glut_race"/>
    <property type="match status" value="1"/>
</dbReference>
<keyword evidence="4 7" id="KW-0573">Peptidoglycan synthesis</keyword>
<dbReference type="InterPro" id="IPR018187">
    <property type="entry name" value="Asp/Glu_racemase_AS_1"/>
</dbReference>
<comment type="function">
    <text evidence="7">Provides the (R)-glutamate required for cell wall biosynthesis.</text>
</comment>
<dbReference type="EC" id="5.1.1.3" evidence="2 7"/>
<feature type="active site" description="Proton donor/acceptor" evidence="7">
    <location>
        <position position="76"/>
    </location>
</feature>
<dbReference type="Pfam" id="PF01177">
    <property type="entry name" value="Asp_Glu_race"/>
    <property type="match status" value="1"/>
</dbReference>
<name>A0ABZ2GZ88_9GAMM</name>
<accession>A0ABZ2GZ88</accession>
<dbReference type="GO" id="GO:0008881">
    <property type="term" value="F:glutamate racemase activity"/>
    <property type="evidence" value="ECO:0007669"/>
    <property type="project" value="UniProtKB-EC"/>
</dbReference>
<sequence length="271" mass="31153">MRDKCLLPIGVFDSGVGGLTILRSLKKFLSHESFIYICDTARFPYGIKSKNIVHYYTIRSVNFLIKQKIKALVIACNTASSVSLSYLKNKYSHLFPVIGVIDPILKKIISVIKDNRVIILATRTTIDSKLYQRYIRKNCPHAIILSKSCNVLVTLAEEGMIDNSIVREVFKYYLGNINQNDIILLGCTHFNVFKSLLKKNLPKRIKIIDSSISTAFALYKVFKKNNLFNFDYTFNSKIYYFVTDSIKRFQKVGKFFLGEVIEDDNVKQIKI</sequence>
<evidence type="ECO:0000256" key="1">
    <source>
        <dbReference type="ARBA" id="ARBA00001602"/>
    </source>
</evidence>
<reference evidence="8" key="1">
    <citation type="submission" date="2023-09" db="EMBL/GenBank/DDBJ databases">
        <title>Genomes of two closely related lineages of the louse Polyplax serrata with different host specificities.</title>
        <authorList>
            <person name="Martinu J."/>
            <person name="Tarabai H."/>
            <person name="Stefka J."/>
            <person name="Hypsa V."/>
        </authorList>
    </citation>
    <scope>NUCLEOTIDE SEQUENCE [LARGE SCALE GENOMIC DNA]</scope>
    <source>
        <strain evidence="8">98ZLc_SE</strain>
    </source>
</reference>
<dbReference type="HAMAP" id="MF_00258">
    <property type="entry name" value="Glu_racemase"/>
    <property type="match status" value="1"/>
</dbReference>
<feature type="binding site" evidence="7">
    <location>
        <begin position="45"/>
        <end position="46"/>
    </location>
    <ligand>
        <name>substrate</name>
    </ligand>
</feature>
<evidence type="ECO:0000313" key="9">
    <source>
        <dbReference type="Proteomes" id="UP001368618"/>
    </source>
</evidence>
<gene>
    <name evidence="7 8" type="primary">murI</name>
    <name evidence="8" type="ORF">RQL39_02470</name>
</gene>
<feature type="active site" description="Proton donor/acceptor" evidence="7">
    <location>
        <position position="187"/>
    </location>
</feature>
<dbReference type="InterPro" id="IPR004391">
    <property type="entry name" value="Glu_race"/>
</dbReference>
<comment type="similarity">
    <text evidence="7">Belongs to the aspartate/glutamate racemases family.</text>
</comment>
<evidence type="ECO:0000256" key="3">
    <source>
        <dbReference type="ARBA" id="ARBA00022960"/>
    </source>
</evidence>
<dbReference type="InterPro" id="IPR015942">
    <property type="entry name" value="Asp/Glu/hydantoin_racemase"/>
</dbReference>
<evidence type="ECO:0000313" key="8">
    <source>
        <dbReference type="EMBL" id="WWR11527.1"/>
    </source>
</evidence>
<dbReference type="PANTHER" id="PTHR21198:SF2">
    <property type="entry name" value="GLUTAMATE RACEMASE"/>
    <property type="match status" value="1"/>
</dbReference>
<feature type="binding site" evidence="7">
    <location>
        <begin position="77"/>
        <end position="78"/>
    </location>
    <ligand>
        <name>substrate</name>
    </ligand>
</feature>
<dbReference type="SUPFAM" id="SSF53681">
    <property type="entry name" value="Aspartate/glutamate racemase"/>
    <property type="match status" value="2"/>
</dbReference>
<keyword evidence="3 7" id="KW-0133">Cell shape</keyword>
<protein>
    <recommendedName>
        <fullName evidence="2 7">Glutamate racemase</fullName>
        <ecNumber evidence="2 7">5.1.1.3</ecNumber>
    </recommendedName>
</protein>
<keyword evidence="5 7" id="KW-0413">Isomerase</keyword>